<sequence length="321" mass="36306">MTGTKLTVAMSESDRTLRLLSGAQTLPGFEMDVQQESIEEIFVKQISQASYDVSELSLASYLIAKGGGDTRLTAIPAFLSRSFRHNAIYVRSDSPYTHPSELKGKRFGFPEFQMTAAVWVRGMFRHEWGIANEEMEWFTFRPERVPVDIPATLTEGDIFEALAEGKVDAIMTARRPPAKLFPASGEGGVLRRLFPDVWNVEREYYGRTGIFPIMHLVSLKAETVQQFPKLPKQMYELMREIKDEGIAGLLETIRNATSNPFVWESAEQSAKLMNGDMWPYGVAANWAQIETFVTYLQEDGLLDRSFTPKPQEVFHSSVQNT</sequence>
<dbReference type="AlphaFoldDB" id="A0A9X2BRI0"/>
<dbReference type="Gene3D" id="3.40.190.10">
    <property type="entry name" value="Periplasmic binding protein-like II"/>
    <property type="match status" value="1"/>
</dbReference>
<dbReference type="SUPFAM" id="SSF53850">
    <property type="entry name" value="Periplasmic binding protein-like II"/>
    <property type="match status" value="1"/>
</dbReference>
<comment type="caution">
    <text evidence="1">The sequence shown here is derived from an EMBL/GenBank/DDBJ whole genome shotgun (WGS) entry which is preliminary data.</text>
</comment>
<dbReference type="Proteomes" id="UP001139534">
    <property type="component" value="Unassembled WGS sequence"/>
</dbReference>
<reference evidence="1" key="1">
    <citation type="submission" date="2022-04" db="EMBL/GenBank/DDBJ databases">
        <authorList>
            <person name="Seo M.-J."/>
        </authorList>
    </citation>
    <scope>NUCLEOTIDE SEQUENCE</scope>
    <source>
        <strain evidence="1">MBLB2552</strain>
    </source>
</reference>
<evidence type="ECO:0000313" key="2">
    <source>
        <dbReference type="Proteomes" id="UP001139534"/>
    </source>
</evidence>
<protein>
    <submittedName>
        <fullName evidence="1">4,5-dihydroxyphthalate decarboxylase</fullName>
    </submittedName>
</protein>
<evidence type="ECO:0000313" key="1">
    <source>
        <dbReference type="EMBL" id="MCK8489393.1"/>
    </source>
</evidence>
<dbReference type="RefSeq" id="WP_248553429.1">
    <property type="nucleotide sequence ID" value="NZ_JALPRK010000023.1"/>
</dbReference>
<accession>A0A9X2BRI0</accession>
<proteinExistence type="predicted"/>
<gene>
    <name evidence="1" type="ORF">M0651_19650</name>
</gene>
<keyword evidence="2" id="KW-1185">Reference proteome</keyword>
<dbReference type="EMBL" id="JALPRK010000023">
    <property type="protein sequence ID" value="MCK8489393.1"/>
    <property type="molecule type" value="Genomic_DNA"/>
</dbReference>
<organism evidence="1 2">
    <name type="scientific">Paenibacillus mellifer</name>
    <dbReference type="NCBI Taxonomy" id="2937794"/>
    <lineage>
        <taxon>Bacteria</taxon>
        <taxon>Bacillati</taxon>
        <taxon>Bacillota</taxon>
        <taxon>Bacilli</taxon>
        <taxon>Bacillales</taxon>
        <taxon>Paenibacillaceae</taxon>
        <taxon>Paenibacillus</taxon>
    </lineage>
</organism>
<name>A0A9X2BRI0_9BACL</name>